<proteinExistence type="predicted"/>
<dbReference type="Proteomes" id="UP000542674">
    <property type="component" value="Unassembled WGS sequence"/>
</dbReference>
<keyword evidence="3" id="KW-1185">Reference proteome</keyword>
<sequence>MGDADKACETPVCAHRTGAGFHLCGQCRQVLARELLSLPALHRECGAWHDDARTTRVRADVDDILASWCSLVVCERGVVGPATGEVEDLAVFLDVNLAWLAGHAAAADFAVEVRELVEAAGRPVTDCGHATCAPDRCEAGQEWLALRTRAPRRPSGGHRARRRRTKRRS</sequence>
<feature type="region of interest" description="Disordered" evidence="1">
    <location>
        <begin position="148"/>
        <end position="169"/>
    </location>
</feature>
<accession>A0A7W7T6C0</accession>
<dbReference type="EMBL" id="JACHJS010000001">
    <property type="protein sequence ID" value="MBB4967388.1"/>
    <property type="molecule type" value="Genomic_DNA"/>
</dbReference>
<evidence type="ECO:0000256" key="1">
    <source>
        <dbReference type="SAM" id="MobiDB-lite"/>
    </source>
</evidence>
<protein>
    <submittedName>
        <fullName evidence="2">Uncharacterized protein</fullName>
    </submittedName>
</protein>
<name>A0A7W7T6C0_9PSEU</name>
<reference evidence="2 3" key="1">
    <citation type="submission" date="2020-08" db="EMBL/GenBank/DDBJ databases">
        <title>Sequencing the genomes of 1000 actinobacteria strains.</title>
        <authorList>
            <person name="Klenk H.-P."/>
        </authorList>
    </citation>
    <scope>NUCLEOTIDE SEQUENCE [LARGE SCALE GENOMIC DNA]</scope>
    <source>
        <strain evidence="2 3">DSM 45084</strain>
    </source>
</reference>
<dbReference type="RefSeq" id="WP_184672062.1">
    <property type="nucleotide sequence ID" value="NZ_BAABAI010000009.1"/>
</dbReference>
<comment type="caution">
    <text evidence="2">The sequence shown here is derived from an EMBL/GenBank/DDBJ whole genome shotgun (WGS) entry which is preliminary data.</text>
</comment>
<evidence type="ECO:0000313" key="3">
    <source>
        <dbReference type="Proteomes" id="UP000542674"/>
    </source>
</evidence>
<organism evidence="2 3">
    <name type="scientific">Saccharothrix violaceirubra</name>
    <dbReference type="NCBI Taxonomy" id="413306"/>
    <lineage>
        <taxon>Bacteria</taxon>
        <taxon>Bacillati</taxon>
        <taxon>Actinomycetota</taxon>
        <taxon>Actinomycetes</taxon>
        <taxon>Pseudonocardiales</taxon>
        <taxon>Pseudonocardiaceae</taxon>
        <taxon>Saccharothrix</taxon>
    </lineage>
</organism>
<gene>
    <name evidence="2" type="ORF">F4559_004747</name>
</gene>
<evidence type="ECO:0000313" key="2">
    <source>
        <dbReference type="EMBL" id="MBB4967388.1"/>
    </source>
</evidence>
<feature type="compositionally biased region" description="Basic residues" evidence="1">
    <location>
        <begin position="149"/>
        <end position="169"/>
    </location>
</feature>
<dbReference type="AlphaFoldDB" id="A0A7W7T6C0"/>